<keyword evidence="3 5" id="KW-0326">Glycosidase</keyword>
<dbReference type="PROSITE" id="PS01182">
    <property type="entry name" value="GLYCOSYL_HYDROL_F35"/>
    <property type="match status" value="1"/>
</dbReference>
<name>A0A174SLZ6_9CLOT</name>
<keyword evidence="2 5" id="KW-0378">Hydrolase</keyword>
<dbReference type="PANTHER" id="PTHR23421">
    <property type="entry name" value="BETA-GALACTOSIDASE RELATED"/>
    <property type="match status" value="1"/>
</dbReference>
<feature type="active site" description="Nucleophile" evidence="4">
    <location>
        <position position="239"/>
    </location>
</feature>
<evidence type="ECO:0000256" key="1">
    <source>
        <dbReference type="ARBA" id="ARBA00009809"/>
    </source>
</evidence>
<dbReference type="AlphaFoldDB" id="A0A174SLZ6"/>
<evidence type="ECO:0000259" key="9">
    <source>
        <dbReference type="Pfam" id="PF21467"/>
    </source>
</evidence>
<protein>
    <recommendedName>
        <fullName evidence="5">Beta-galactosidase</fullName>
        <ecNumber evidence="5">3.2.1.23</ecNumber>
    </recommendedName>
</protein>
<dbReference type="Pfam" id="PF21317">
    <property type="entry name" value="BetaGal_ABD_1"/>
    <property type="match status" value="1"/>
</dbReference>
<keyword evidence="11" id="KW-1185">Reference proteome</keyword>
<sequence length="593" mass="69159">MAKFQIREEFYLDDVKFKILSGAVHYFRIHYSQWEDTLFNLKALGFNTVETYIPWNIHEPYEGKFDFQGIKDIEKFIQTAEKIGLYVILRPTPYICAEWEFGGLPAWLLKDKEIKLRSSDDRFINKVRNYYNELLPRLVKYQVTKGGPVLMMQVENEYGSYGNEKEYLRIIASIMRENGIDVPFFTSDGTWIEALESGSLIEDDIFVSGNFGSKSKENCEVLKDYMRENGKRWPVMCMEYWDGWFNRWGEDIIRRDAIDLAEDVKEMLEIGSINLYMFRGGTNFGFMNGCSARGNNDLPQVTSYDYDAVLTEWGNPSDKYYELQKVMKSIYPNIELLPPRERALKNFGSYKVDGAANLMAIASEISKEVKTAYPKGMEELDCNYGYMLYRSKIKNYHHDEKIKVIDASDRCHIYIDEKLIATQYKEEIGTEIEFSSENEVINIDILVENLGRVNYGHKLNSPTQRKGIKGGVMINNHFHSGWEQYPLLFDEEMISKIKFKKSNINKVDTPMFYHFTVELDNIYDTFIDCSKYGKGCIFINGFNIGRYWSKGPIQYLYVPSGLLNEKNDIVVFESENVLINTLEFSHKPIFCDK</sequence>
<dbReference type="eggNOG" id="COG1874">
    <property type="taxonomic scope" value="Bacteria"/>
</dbReference>
<evidence type="ECO:0000256" key="3">
    <source>
        <dbReference type="ARBA" id="ARBA00023295"/>
    </source>
</evidence>
<dbReference type="InterPro" id="IPR001944">
    <property type="entry name" value="Glycoside_Hdrlase_35"/>
</dbReference>
<evidence type="ECO:0000259" key="8">
    <source>
        <dbReference type="Pfam" id="PF21317"/>
    </source>
</evidence>
<evidence type="ECO:0000256" key="6">
    <source>
        <dbReference type="RuleBase" id="RU003679"/>
    </source>
</evidence>
<dbReference type="RefSeq" id="WP_055183707.1">
    <property type="nucleotide sequence ID" value="NZ_CZBQ01000003.1"/>
</dbReference>
<dbReference type="Proteomes" id="UP000092714">
    <property type="component" value="Unassembled WGS sequence"/>
</dbReference>
<dbReference type="InterPro" id="IPR048912">
    <property type="entry name" value="BetaGal1-like_ABD1"/>
</dbReference>
<reference evidence="10 11" key="1">
    <citation type="submission" date="2016-06" db="EMBL/GenBank/DDBJ databases">
        <authorList>
            <person name="Kjaerup R.B."/>
            <person name="Dalgaard T.S."/>
            <person name="Juul-Madsen H.R."/>
        </authorList>
    </citation>
    <scope>NUCLEOTIDE SEQUENCE [LARGE SCALE GENOMIC DNA]</scope>
    <source>
        <strain evidence="10 11">373-A1</strain>
    </source>
</reference>
<dbReference type="InterPro" id="IPR019801">
    <property type="entry name" value="Glyco_hydro_35_CS"/>
</dbReference>
<proteinExistence type="inferred from homology"/>
<accession>A0A174SLZ6</accession>
<dbReference type="Gene3D" id="2.60.120.260">
    <property type="entry name" value="Galactose-binding domain-like"/>
    <property type="match status" value="2"/>
</dbReference>
<dbReference type="GO" id="GO:0005975">
    <property type="term" value="P:carbohydrate metabolic process"/>
    <property type="evidence" value="ECO:0007669"/>
    <property type="project" value="InterPro"/>
</dbReference>
<dbReference type="SUPFAM" id="SSF49785">
    <property type="entry name" value="Galactose-binding domain-like"/>
    <property type="match status" value="1"/>
</dbReference>
<comment type="caution">
    <text evidence="10">The sequence shown here is derived from an EMBL/GenBank/DDBJ whole genome shotgun (WGS) entry which is preliminary data.</text>
</comment>
<dbReference type="InterPro" id="IPR008979">
    <property type="entry name" value="Galactose-bd-like_sf"/>
</dbReference>
<dbReference type="OrthoDB" id="9813184at2"/>
<evidence type="ECO:0000256" key="5">
    <source>
        <dbReference type="RuleBase" id="RU000675"/>
    </source>
</evidence>
<dbReference type="GO" id="GO:0004565">
    <property type="term" value="F:beta-galactosidase activity"/>
    <property type="evidence" value="ECO:0007669"/>
    <property type="project" value="UniProtKB-EC"/>
</dbReference>
<dbReference type="InterPro" id="IPR017853">
    <property type="entry name" value="GH"/>
</dbReference>
<evidence type="ECO:0000256" key="4">
    <source>
        <dbReference type="PIRSR" id="PIRSR006336-1"/>
    </source>
</evidence>
<feature type="domain" description="Beta-galactosidase 1-like first all-beta" evidence="8">
    <location>
        <begin position="374"/>
        <end position="487"/>
    </location>
</feature>
<dbReference type="Pfam" id="PF01301">
    <property type="entry name" value="Glyco_hydro_35"/>
    <property type="match status" value="1"/>
</dbReference>
<evidence type="ECO:0000313" key="10">
    <source>
        <dbReference type="EMBL" id="OBY10416.1"/>
    </source>
</evidence>
<organism evidence="10 11">
    <name type="scientific">Clostridium paraputrificum</name>
    <dbReference type="NCBI Taxonomy" id="29363"/>
    <lineage>
        <taxon>Bacteria</taxon>
        <taxon>Bacillati</taxon>
        <taxon>Bacillota</taxon>
        <taxon>Clostridia</taxon>
        <taxon>Eubacteriales</taxon>
        <taxon>Clostridiaceae</taxon>
        <taxon>Clostridium</taxon>
    </lineage>
</organism>
<feature type="domain" description="Beta-galactosidase galactose-binding" evidence="9">
    <location>
        <begin position="510"/>
        <end position="566"/>
    </location>
</feature>
<feature type="active site" description="Proton donor" evidence="4">
    <location>
        <position position="157"/>
    </location>
</feature>
<dbReference type="PRINTS" id="PR00742">
    <property type="entry name" value="GLHYDRLASE35"/>
</dbReference>
<dbReference type="InterPro" id="IPR026283">
    <property type="entry name" value="B-gal_1-like"/>
</dbReference>
<comment type="similarity">
    <text evidence="1 6">Belongs to the glycosyl hydrolase 35 family.</text>
</comment>
<dbReference type="EC" id="3.2.1.23" evidence="5"/>
<dbReference type="EMBL" id="MAPZ01000020">
    <property type="protein sequence ID" value="OBY10416.1"/>
    <property type="molecule type" value="Genomic_DNA"/>
</dbReference>
<dbReference type="InterPro" id="IPR048913">
    <property type="entry name" value="BetaGal_gal-bd"/>
</dbReference>
<gene>
    <name evidence="10" type="ORF">CP373A1_10980</name>
</gene>
<dbReference type="SUPFAM" id="SSF51445">
    <property type="entry name" value="(Trans)glycosidases"/>
    <property type="match status" value="1"/>
</dbReference>
<dbReference type="Gene3D" id="3.20.20.80">
    <property type="entry name" value="Glycosidases"/>
    <property type="match status" value="1"/>
</dbReference>
<evidence type="ECO:0000259" key="7">
    <source>
        <dbReference type="Pfam" id="PF01301"/>
    </source>
</evidence>
<dbReference type="PIRSF" id="PIRSF006336">
    <property type="entry name" value="B-gal"/>
    <property type="match status" value="1"/>
</dbReference>
<evidence type="ECO:0000313" key="11">
    <source>
        <dbReference type="Proteomes" id="UP000092714"/>
    </source>
</evidence>
<feature type="domain" description="Glycoside hydrolase 35 catalytic" evidence="7">
    <location>
        <begin position="10"/>
        <end position="329"/>
    </location>
</feature>
<dbReference type="Pfam" id="PF21467">
    <property type="entry name" value="BetaGal_gal-bd"/>
    <property type="match status" value="1"/>
</dbReference>
<evidence type="ECO:0000256" key="2">
    <source>
        <dbReference type="ARBA" id="ARBA00022801"/>
    </source>
</evidence>
<dbReference type="FunFam" id="3.20.20.80:FF:000116">
    <property type="entry name" value="Beta-galactosidase 3"/>
    <property type="match status" value="1"/>
</dbReference>
<dbReference type="InterPro" id="IPR031330">
    <property type="entry name" value="Gly_Hdrlase_35_cat"/>
</dbReference>
<comment type="catalytic activity">
    <reaction evidence="5">
        <text>Hydrolysis of terminal non-reducing beta-D-galactose residues in beta-D-galactosides.</text>
        <dbReference type="EC" id="3.2.1.23"/>
    </reaction>
</comment>